<evidence type="ECO:0000256" key="2">
    <source>
        <dbReference type="ARBA" id="ARBA00022692"/>
    </source>
</evidence>
<reference evidence="7 8" key="1">
    <citation type="submission" date="2022-10" db="EMBL/GenBank/DDBJ databases">
        <title>Identification of biosynthetic pathway for the production of the potent trypsin inhibitor radiosumin.</title>
        <authorList>
            <person name="Fewer D.P."/>
            <person name="Delbaje E."/>
            <person name="Ouyang X."/>
            <person name="Agostino P.D."/>
            <person name="Wahlsten M."/>
            <person name="Jokela J."/>
            <person name="Permi P."/>
            <person name="Haapaniemi E."/>
            <person name="Koistinen H."/>
        </authorList>
    </citation>
    <scope>NUCLEOTIDE SEQUENCE [LARGE SCALE GENOMIC DNA]</scope>
    <source>
        <strain evidence="7 8">NIES-515</strain>
    </source>
</reference>
<feature type="transmembrane region" description="Helical" evidence="5">
    <location>
        <begin position="105"/>
        <end position="124"/>
    </location>
</feature>
<dbReference type="PROSITE" id="PS50850">
    <property type="entry name" value="MFS"/>
    <property type="match status" value="1"/>
</dbReference>
<dbReference type="InterPro" id="IPR052952">
    <property type="entry name" value="MFS-Transporter"/>
</dbReference>
<sequence length="404" mass="43632">MKLVKSHNPNFRWVVLTVATVAQATACFLVQGLGAFAGYMQEALRLNAFEIGLLVSAAQLFPVIGLLVAGELLDRFNERLIVGVGSLIVAAALFGSSYATNYRELLAWLVIVGIGYSTAQPGGSKSVSEWFSKSQRGFAMGIRQAGLPLGGAIAAASLPLVAANYGWRAAFLVGSGVAFIGGILFIIVYRAPIVNTQNPRAVSIKAALHNRLSLLSHPSMRNILWSGITLITAQYGIVIFLVLYMHDRFNVSFENSANILFVAQCAGVVGRITLAAWSDQSKHGRYFPILTSMGALILGLIMLLILATKSLVILFILAAWLGFFGFGWYGPWVAYVSELAPPERTGFALGLAMAINQVAVILSPPLLGWLRDITGSYVTTWSLLIAILISSIIMTRPRKKLRIE</sequence>
<evidence type="ECO:0000256" key="3">
    <source>
        <dbReference type="ARBA" id="ARBA00022989"/>
    </source>
</evidence>
<evidence type="ECO:0000256" key="1">
    <source>
        <dbReference type="ARBA" id="ARBA00004651"/>
    </source>
</evidence>
<accession>A0ABT3B950</accession>
<evidence type="ECO:0000256" key="4">
    <source>
        <dbReference type="ARBA" id="ARBA00023136"/>
    </source>
</evidence>
<feature type="transmembrane region" description="Helical" evidence="5">
    <location>
        <begin position="257"/>
        <end position="274"/>
    </location>
</feature>
<comment type="subcellular location">
    <subcellularLocation>
        <location evidence="1">Cell membrane</location>
        <topology evidence="1">Multi-pass membrane protein</topology>
    </subcellularLocation>
</comment>
<comment type="caution">
    <text evidence="7">The sequence shown here is derived from an EMBL/GenBank/DDBJ whole genome shotgun (WGS) entry which is preliminary data.</text>
</comment>
<feature type="transmembrane region" description="Helical" evidence="5">
    <location>
        <begin position="145"/>
        <end position="163"/>
    </location>
</feature>
<dbReference type="EMBL" id="JAOWRF010000406">
    <property type="protein sequence ID" value="MCV3217449.1"/>
    <property type="molecule type" value="Genomic_DNA"/>
</dbReference>
<keyword evidence="3 5" id="KW-1133">Transmembrane helix</keyword>
<dbReference type="SUPFAM" id="SSF103473">
    <property type="entry name" value="MFS general substrate transporter"/>
    <property type="match status" value="1"/>
</dbReference>
<feature type="domain" description="Major facilitator superfamily (MFS) profile" evidence="6">
    <location>
        <begin position="12"/>
        <end position="398"/>
    </location>
</feature>
<dbReference type="Pfam" id="PF07690">
    <property type="entry name" value="MFS_1"/>
    <property type="match status" value="1"/>
</dbReference>
<dbReference type="CDD" id="cd17475">
    <property type="entry name" value="MFS_MT3072_like"/>
    <property type="match status" value="1"/>
</dbReference>
<feature type="transmembrane region" description="Helical" evidence="5">
    <location>
        <begin position="80"/>
        <end position="99"/>
    </location>
</feature>
<feature type="transmembrane region" description="Helical" evidence="5">
    <location>
        <begin position="51"/>
        <end position="73"/>
    </location>
</feature>
<keyword evidence="2 5" id="KW-0812">Transmembrane</keyword>
<name>A0ABT3B950_9CYAN</name>
<dbReference type="InterPro" id="IPR011701">
    <property type="entry name" value="MFS"/>
</dbReference>
<feature type="transmembrane region" description="Helical" evidence="5">
    <location>
        <begin position="286"/>
        <end position="306"/>
    </location>
</feature>
<dbReference type="PANTHER" id="PTHR23527:SF1">
    <property type="entry name" value="BLL3282 PROTEIN"/>
    <property type="match status" value="1"/>
</dbReference>
<protein>
    <submittedName>
        <fullName evidence="7">MFS transporter</fullName>
    </submittedName>
</protein>
<feature type="transmembrane region" description="Helical" evidence="5">
    <location>
        <begin position="373"/>
        <end position="394"/>
    </location>
</feature>
<organism evidence="7 8">
    <name type="scientific">Plectonema radiosum NIES-515</name>
    <dbReference type="NCBI Taxonomy" id="2986073"/>
    <lineage>
        <taxon>Bacteria</taxon>
        <taxon>Bacillati</taxon>
        <taxon>Cyanobacteriota</taxon>
        <taxon>Cyanophyceae</taxon>
        <taxon>Oscillatoriophycideae</taxon>
        <taxon>Oscillatoriales</taxon>
        <taxon>Microcoleaceae</taxon>
        <taxon>Plectonema</taxon>
    </lineage>
</organism>
<feature type="transmembrane region" description="Helical" evidence="5">
    <location>
        <begin position="347"/>
        <end position="367"/>
    </location>
</feature>
<dbReference type="InterPro" id="IPR036259">
    <property type="entry name" value="MFS_trans_sf"/>
</dbReference>
<dbReference type="Proteomes" id="UP001526143">
    <property type="component" value="Unassembled WGS sequence"/>
</dbReference>
<evidence type="ECO:0000259" key="6">
    <source>
        <dbReference type="PROSITE" id="PS50850"/>
    </source>
</evidence>
<keyword evidence="8" id="KW-1185">Reference proteome</keyword>
<dbReference type="PANTHER" id="PTHR23527">
    <property type="entry name" value="BLL3282 PROTEIN"/>
    <property type="match status" value="1"/>
</dbReference>
<feature type="transmembrane region" description="Helical" evidence="5">
    <location>
        <begin position="223"/>
        <end position="245"/>
    </location>
</feature>
<evidence type="ECO:0000313" key="8">
    <source>
        <dbReference type="Proteomes" id="UP001526143"/>
    </source>
</evidence>
<feature type="transmembrane region" description="Helical" evidence="5">
    <location>
        <begin position="312"/>
        <end position="335"/>
    </location>
</feature>
<dbReference type="RefSeq" id="WP_263749160.1">
    <property type="nucleotide sequence ID" value="NZ_JAOWRF010000406.1"/>
</dbReference>
<feature type="transmembrane region" description="Helical" evidence="5">
    <location>
        <begin position="12"/>
        <end position="39"/>
    </location>
</feature>
<keyword evidence="4 5" id="KW-0472">Membrane</keyword>
<proteinExistence type="predicted"/>
<evidence type="ECO:0000313" key="7">
    <source>
        <dbReference type="EMBL" id="MCV3217449.1"/>
    </source>
</evidence>
<evidence type="ECO:0000256" key="5">
    <source>
        <dbReference type="SAM" id="Phobius"/>
    </source>
</evidence>
<feature type="transmembrane region" description="Helical" evidence="5">
    <location>
        <begin position="169"/>
        <end position="189"/>
    </location>
</feature>
<dbReference type="InterPro" id="IPR020846">
    <property type="entry name" value="MFS_dom"/>
</dbReference>
<dbReference type="Gene3D" id="1.20.1250.20">
    <property type="entry name" value="MFS general substrate transporter like domains"/>
    <property type="match status" value="2"/>
</dbReference>
<gene>
    <name evidence="7" type="ORF">OGM63_28745</name>
</gene>